<evidence type="ECO:0000256" key="1">
    <source>
        <dbReference type="SAM" id="MobiDB-lite"/>
    </source>
</evidence>
<dbReference type="AlphaFoldDB" id="A0A6J4MUU5"/>
<feature type="non-terminal residue" evidence="2">
    <location>
        <position position="80"/>
    </location>
</feature>
<accession>A0A6J4MUU5</accession>
<dbReference type="EMBL" id="CADCTW010000227">
    <property type="protein sequence ID" value="CAA9367359.1"/>
    <property type="molecule type" value="Genomic_DNA"/>
</dbReference>
<name>A0A6J4MUU5_9BACT</name>
<evidence type="ECO:0000313" key="2">
    <source>
        <dbReference type="EMBL" id="CAA9367359.1"/>
    </source>
</evidence>
<feature type="region of interest" description="Disordered" evidence="1">
    <location>
        <begin position="13"/>
        <end position="80"/>
    </location>
</feature>
<protein>
    <submittedName>
        <fullName evidence="2">Uncharacterized protein</fullName>
    </submittedName>
</protein>
<gene>
    <name evidence="2" type="ORF">AVDCRST_MAG68-4992</name>
</gene>
<organism evidence="2">
    <name type="scientific">uncultured Gemmatimonadota bacterium</name>
    <dbReference type="NCBI Taxonomy" id="203437"/>
    <lineage>
        <taxon>Bacteria</taxon>
        <taxon>Pseudomonadati</taxon>
        <taxon>Gemmatimonadota</taxon>
        <taxon>environmental samples</taxon>
    </lineage>
</organism>
<feature type="compositionally biased region" description="Low complexity" evidence="1">
    <location>
        <begin position="32"/>
        <end position="64"/>
    </location>
</feature>
<feature type="non-terminal residue" evidence="2">
    <location>
        <position position="1"/>
    </location>
</feature>
<proteinExistence type="predicted"/>
<reference evidence="2" key="1">
    <citation type="submission" date="2020-02" db="EMBL/GenBank/DDBJ databases">
        <authorList>
            <person name="Meier V. D."/>
        </authorList>
    </citation>
    <scope>NUCLEOTIDE SEQUENCE</scope>
    <source>
        <strain evidence="2">AVDCRST_MAG68</strain>
    </source>
</reference>
<sequence>WECGFSWMLRGTVGRRGRWSRKAPCRSSRPIPSTHGSGSSPAATSGACRTRPPGGPSGPTRRWTACATPPSPHPSRRHGD</sequence>
<feature type="compositionally biased region" description="Basic residues" evidence="1">
    <location>
        <begin position="13"/>
        <end position="24"/>
    </location>
</feature>